<keyword evidence="3" id="KW-1185">Reference proteome</keyword>
<dbReference type="Proteomes" id="UP000324222">
    <property type="component" value="Unassembled WGS sequence"/>
</dbReference>
<dbReference type="EMBL" id="VSRR010015960">
    <property type="protein sequence ID" value="MPC58749.1"/>
    <property type="molecule type" value="Genomic_DNA"/>
</dbReference>
<accession>A0A5B7GMC0</accession>
<reference evidence="2 3" key="1">
    <citation type="submission" date="2019-05" db="EMBL/GenBank/DDBJ databases">
        <title>Another draft genome of Portunus trituberculatus and its Hox gene families provides insights of decapod evolution.</title>
        <authorList>
            <person name="Jeong J.-H."/>
            <person name="Song I."/>
            <person name="Kim S."/>
            <person name="Choi T."/>
            <person name="Kim D."/>
            <person name="Ryu S."/>
            <person name="Kim W."/>
        </authorList>
    </citation>
    <scope>NUCLEOTIDE SEQUENCE [LARGE SCALE GENOMIC DNA]</scope>
    <source>
        <tissue evidence="2">Muscle</tissue>
    </source>
</reference>
<organism evidence="2 3">
    <name type="scientific">Portunus trituberculatus</name>
    <name type="common">Swimming crab</name>
    <name type="synonym">Neptunus trituberculatus</name>
    <dbReference type="NCBI Taxonomy" id="210409"/>
    <lineage>
        <taxon>Eukaryota</taxon>
        <taxon>Metazoa</taxon>
        <taxon>Ecdysozoa</taxon>
        <taxon>Arthropoda</taxon>
        <taxon>Crustacea</taxon>
        <taxon>Multicrustacea</taxon>
        <taxon>Malacostraca</taxon>
        <taxon>Eumalacostraca</taxon>
        <taxon>Eucarida</taxon>
        <taxon>Decapoda</taxon>
        <taxon>Pleocyemata</taxon>
        <taxon>Brachyura</taxon>
        <taxon>Eubrachyura</taxon>
        <taxon>Portunoidea</taxon>
        <taxon>Portunidae</taxon>
        <taxon>Portuninae</taxon>
        <taxon>Portunus</taxon>
    </lineage>
</organism>
<evidence type="ECO:0000313" key="3">
    <source>
        <dbReference type="Proteomes" id="UP000324222"/>
    </source>
</evidence>
<proteinExistence type="predicted"/>
<dbReference type="AlphaFoldDB" id="A0A5B7GMC0"/>
<name>A0A5B7GMC0_PORTR</name>
<feature type="compositionally biased region" description="Basic and acidic residues" evidence="1">
    <location>
        <begin position="43"/>
        <end position="56"/>
    </location>
</feature>
<evidence type="ECO:0000313" key="2">
    <source>
        <dbReference type="EMBL" id="MPC58749.1"/>
    </source>
</evidence>
<protein>
    <submittedName>
        <fullName evidence="2">Uncharacterized protein</fullName>
    </submittedName>
</protein>
<feature type="region of interest" description="Disordered" evidence="1">
    <location>
        <begin position="39"/>
        <end position="72"/>
    </location>
</feature>
<evidence type="ECO:0000256" key="1">
    <source>
        <dbReference type="SAM" id="MobiDB-lite"/>
    </source>
</evidence>
<comment type="caution">
    <text evidence="2">The sequence shown here is derived from an EMBL/GenBank/DDBJ whole genome shotgun (WGS) entry which is preliminary data.</text>
</comment>
<sequence>MNIIFSVTEVRLVMRRRVESDKVDVPQVKCFPDSCPELVSRGTGDHTGNKVQRDATRPTLQSEESLHTPGQPARRARLLLFIARKKRKKEPLPHSCCCLAEKGAR</sequence>
<gene>
    <name evidence="2" type="ORF">E2C01_052758</name>
</gene>